<dbReference type="InterPro" id="IPR032823">
    <property type="entry name" value="BCA_ABC_TP_C"/>
</dbReference>
<dbReference type="GO" id="GO:0005524">
    <property type="term" value="F:ATP binding"/>
    <property type="evidence" value="ECO:0007669"/>
    <property type="project" value="UniProtKB-KW"/>
</dbReference>
<dbReference type="Gene3D" id="3.40.50.300">
    <property type="entry name" value="P-loop containing nucleotide triphosphate hydrolases"/>
    <property type="match status" value="1"/>
</dbReference>
<keyword evidence="2" id="KW-0547">Nucleotide-binding</keyword>
<dbReference type="Proteomes" id="UP000218113">
    <property type="component" value="Unassembled WGS sequence"/>
</dbReference>
<protein>
    <recommendedName>
        <fullName evidence="4">ABC transporter domain-containing protein</fullName>
    </recommendedName>
</protein>
<dbReference type="GO" id="GO:0015808">
    <property type="term" value="P:L-alanine transport"/>
    <property type="evidence" value="ECO:0007669"/>
    <property type="project" value="TreeGrafter"/>
</dbReference>
<dbReference type="GO" id="GO:1903805">
    <property type="term" value="P:L-valine import across plasma membrane"/>
    <property type="evidence" value="ECO:0007669"/>
    <property type="project" value="TreeGrafter"/>
</dbReference>
<evidence type="ECO:0000313" key="6">
    <source>
        <dbReference type="Proteomes" id="UP000218113"/>
    </source>
</evidence>
<dbReference type="PROSITE" id="PS50893">
    <property type="entry name" value="ABC_TRANSPORTER_2"/>
    <property type="match status" value="1"/>
</dbReference>
<evidence type="ECO:0000256" key="2">
    <source>
        <dbReference type="ARBA" id="ARBA00022741"/>
    </source>
</evidence>
<dbReference type="SMART" id="SM00382">
    <property type="entry name" value="AAA"/>
    <property type="match status" value="1"/>
</dbReference>
<dbReference type="CDD" id="cd03219">
    <property type="entry name" value="ABC_Mj1267_LivG_branched"/>
    <property type="match status" value="1"/>
</dbReference>
<evidence type="ECO:0000259" key="4">
    <source>
        <dbReference type="PROSITE" id="PS50893"/>
    </source>
</evidence>
<dbReference type="GO" id="GO:0005886">
    <property type="term" value="C:plasma membrane"/>
    <property type="evidence" value="ECO:0007669"/>
    <property type="project" value="TreeGrafter"/>
</dbReference>
<gene>
    <name evidence="5" type="ORF">COB67_04710</name>
</gene>
<evidence type="ECO:0000256" key="1">
    <source>
        <dbReference type="ARBA" id="ARBA00022448"/>
    </source>
</evidence>
<organism evidence="5 6">
    <name type="scientific">SAR324 cluster bacterium</name>
    <dbReference type="NCBI Taxonomy" id="2024889"/>
    <lineage>
        <taxon>Bacteria</taxon>
        <taxon>Deltaproteobacteria</taxon>
        <taxon>SAR324 cluster</taxon>
    </lineage>
</organism>
<evidence type="ECO:0000313" key="5">
    <source>
        <dbReference type="EMBL" id="PCI29140.1"/>
    </source>
</evidence>
<accession>A0A2A4T684</accession>
<feature type="domain" description="ABC transporter" evidence="4">
    <location>
        <begin position="2"/>
        <end position="241"/>
    </location>
</feature>
<dbReference type="InterPro" id="IPR027417">
    <property type="entry name" value="P-loop_NTPase"/>
</dbReference>
<dbReference type="InterPro" id="IPR051120">
    <property type="entry name" value="ABC_AA/LPS_Transport"/>
</dbReference>
<reference evidence="6" key="1">
    <citation type="submission" date="2017-08" db="EMBL/GenBank/DDBJ databases">
        <title>A dynamic microbial community with high functional redundancy inhabits the cold, oxic subseafloor aquifer.</title>
        <authorList>
            <person name="Tully B.J."/>
            <person name="Wheat C.G."/>
            <person name="Glazer B.T."/>
            <person name="Huber J.A."/>
        </authorList>
    </citation>
    <scope>NUCLEOTIDE SEQUENCE [LARGE SCALE GENOMIC DNA]</scope>
</reference>
<sequence length="248" mass="27037">MVFGGLVALQNVNFTLPKGIIKTIIGPNGAGKSTFLNAITGLIPPTEGEIHFLDQQIAGKKSHEIAWLGISRTFQHVETFTGMSVLENVMVGSYPQSKASFFSSGFKLPWVRREEKEIENKAMELLKFVGLADQAEEDAEQLPLGEQKILEIARALAGEPVVLCLDEPAAGLNETDTLRVADIIRQIKKRGISVILIEHDLPLVMSISDEIMVLNYGEKLADGAPEQIRNNQAVIDAYLGGDLQDVAS</sequence>
<name>A0A2A4T684_9DELT</name>
<dbReference type="GO" id="GO:0016887">
    <property type="term" value="F:ATP hydrolysis activity"/>
    <property type="evidence" value="ECO:0007669"/>
    <property type="project" value="InterPro"/>
</dbReference>
<dbReference type="Pfam" id="PF12399">
    <property type="entry name" value="BCA_ABC_TP_C"/>
    <property type="match status" value="1"/>
</dbReference>
<keyword evidence="3" id="KW-0067">ATP-binding</keyword>
<dbReference type="SUPFAM" id="SSF52540">
    <property type="entry name" value="P-loop containing nucleoside triphosphate hydrolases"/>
    <property type="match status" value="1"/>
</dbReference>
<dbReference type="AlphaFoldDB" id="A0A2A4T684"/>
<comment type="caution">
    <text evidence="5">The sequence shown here is derived from an EMBL/GenBank/DDBJ whole genome shotgun (WGS) entry which is preliminary data.</text>
</comment>
<dbReference type="PANTHER" id="PTHR45772:SF7">
    <property type="entry name" value="AMINO ACID ABC TRANSPORTER ATP-BINDING PROTEIN"/>
    <property type="match status" value="1"/>
</dbReference>
<dbReference type="PANTHER" id="PTHR45772">
    <property type="entry name" value="CONSERVED COMPONENT OF ABC TRANSPORTER FOR NATURAL AMINO ACIDS-RELATED"/>
    <property type="match status" value="1"/>
</dbReference>
<evidence type="ECO:0000256" key="3">
    <source>
        <dbReference type="ARBA" id="ARBA00022840"/>
    </source>
</evidence>
<dbReference type="GO" id="GO:0015192">
    <property type="term" value="F:L-phenylalanine transmembrane transporter activity"/>
    <property type="evidence" value="ECO:0007669"/>
    <property type="project" value="TreeGrafter"/>
</dbReference>
<dbReference type="Pfam" id="PF00005">
    <property type="entry name" value="ABC_tran"/>
    <property type="match status" value="1"/>
</dbReference>
<dbReference type="InterPro" id="IPR003439">
    <property type="entry name" value="ABC_transporter-like_ATP-bd"/>
</dbReference>
<dbReference type="GO" id="GO:0042941">
    <property type="term" value="P:D-alanine transmembrane transport"/>
    <property type="evidence" value="ECO:0007669"/>
    <property type="project" value="TreeGrafter"/>
</dbReference>
<proteinExistence type="predicted"/>
<dbReference type="FunFam" id="3.40.50.300:FF:000421">
    <property type="entry name" value="Branched-chain amino acid ABC transporter ATP-binding protein"/>
    <property type="match status" value="1"/>
</dbReference>
<dbReference type="InterPro" id="IPR003593">
    <property type="entry name" value="AAA+_ATPase"/>
</dbReference>
<dbReference type="GO" id="GO:0015188">
    <property type="term" value="F:L-isoleucine transmembrane transporter activity"/>
    <property type="evidence" value="ECO:0007669"/>
    <property type="project" value="TreeGrafter"/>
</dbReference>
<dbReference type="GO" id="GO:1903806">
    <property type="term" value="P:L-isoleucine import across plasma membrane"/>
    <property type="evidence" value="ECO:0007669"/>
    <property type="project" value="TreeGrafter"/>
</dbReference>
<dbReference type="EMBL" id="NVSR01000019">
    <property type="protein sequence ID" value="PCI29140.1"/>
    <property type="molecule type" value="Genomic_DNA"/>
</dbReference>
<dbReference type="GO" id="GO:0005304">
    <property type="term" value="F:L-valine transmembrane transporter activity"/>
    <property type="evidence" value="ECO:0007669"/>
    <property type="project" value="TreeGrafter"/>
</dbReference>
<keyword evidence="1" id="KW-0813">Transport</keyword>